<sequence length="52" mass="5775">MTNGIQAMISNKIIRSTMPDLLYEPELYTVVVANQIHTCDLRCQGPVPLGQT</sequence>
<reference evidence="1" key="1">
    <citation type="submission" date="2021-06" db="EMBL/GenBank/DDBJ databases">
        <authorList>
            <person name="Kallberg Y."/>
            <person name="Tangrot J."/>
            <person name="Rosling A."/>
        </authorList>
    </citation>
    <scope>NUCLEOTIDE SEQUENCE</scope>
    <source>
        <strain evidence="1">28 12/20/2015</strain>
    </source>
</reference>
<proteinExistence type="predicted"/>
<feature type="non-terminal residue" evidence="1">
    <location>
        <position position="52"/>
    </location>
</feature>
<gene>
    <name evidence="1" type="ORF">SPELUC_LOCUS8147</name>
</gene>
<keyword evidence="2" id="KW-1185">Reference proteome</keyword>
<evidence type="ECO:0000313" key="2">
    <source>
        <dbReference type="Proteomes" id="UP000789366"/>
    </source>
</evidence>
<organism evidence="1 2">
    <name type="scientific">Cetraspora pellucida</name>
    <dbReference type="NCBI Taxonomy" id="1433469"/>
    <lineage>
        <taxon>Eukaryota</taxon>
        <taxon>Fungi</taxon>
        <taxon>Fungi incertae sedis</taxon>
        <taxon>Mucoromycota</taxon>
        <taxon>Glomeromycotina</taxon>
        <taxon>Glomeromycetes</taxon>
        <taxon>Diversisporales</taxon>
        <taxon>Gigasporaceae</taxon>
        <taxon>Cetraspora</taxon>
    </lineage>
</organism>
<protein>
    <submittedName>
        <fullName evidence="1">3275_t:CDS:1</fullName>
    </submittedName>
</protein>
<accession>A0ACA9N316</accession>
<evidence type="ECO:0000313" key="1">
    <source>
        <dbReference type="EMBL" id="CAG8628844.1"/>
    </source>
</evidence>
<dbReference type="EMBL" id="CAJVPW010011769">
    <property type="protein sequence ID" value="CAG8628844.1"/>
    <property type="molecule type" value="Genomic_DNA"/>
</dbReference>
<name>A0ACA9N316_9GLOM</name>
<dbReference type="Proteomes" id="UP000789366">
    <property type="component" value="Unassembled WGS sequence"/>
</dbReference>
<comment type="caution">
    <text evidence="1">The sequence shown here is derived from an EMBL/GenBank/DDBJ whole genome shotgun (WGS) entry which is preliminary data.</text>
</comment>